<feature type="transmembrane region" description="Helical" evidence="5">
    <location>
        <begin position="33"/>
        <end position="51"/>
    </location>
</feature>
<evidence type="ECO:0000256" key="4">
    <source>
        <dbReference type="ARBA" id="ARBA00023136"/>
    </source>
</evidence>
<name>A0A161WS42_9CLOT</name>
<dbReference type="EMBL" id="LWAE01000008">
    <property type="protein sequence ID" value="KZL89598.1"/>
    <property type="molecule type" value="Genomic_DNA"/>
</dbReference>
<gene>
    <name evidence="6" type="primary">yohK</name>
    <name evidence="6" type="ORF">CLMAG_50980</name>
</gene>
<dbReference type="PANTHER" id="PTHR30249:SF0">
    <property type="entry name" value="PLASTIDAL GLYCOLATE_GLYCERATE TRANSLOCATOR 1, CHLOROPLASTIC"/>
    <property type="match status" value="1"/>
</dbReference>
<dbReference type="AlphaFoldDB" id="A0A161WS42"/>
<feature type="transmembrane region" description="Helical" evidence="5">
    <location>
        <begin position="6"/>
        <end position="26"/>
    </location>
</feature>
<proteinExistence type="predicted"/>
<evidence type="ECO:0000256" key="3">
    <source>
        <dbReference type="ARBA" id="ARBA00022989"/>
    </source>
</evidence>
<sequence length="233" mass="24462">MRDIVSTPAFAIMISLVAFEIGCIINKKTKLSVLNPLLVGIILIIIFLKYFNISVSDYNKGGQFISFFLSPATVVLAVPLYKKIKLFKENALPIFSGIFLGTLSGIATVITLCHLFGLSKSLNLSIIPKSITTPIGVEVSKQLGGIPSITVAAIILTGIIGSIIGPGVFKILNIKDKVAIGVALGTASHAVGTSKAIELGETEGAMSSLSIGIAGLITVLIVPIMTKIFHSLI</sequence>
<evidence type="ECO:0000313" key="7">
    <source>
        <dbReference type="Proteomes" id="UP000076603"/>
    </source>
</evidence>
<feature type="transmembrane region" description="Helical" evidence="5">
    <location>
        <begin position="209"/>
        <end position="229"/>
    </location>
</feature>
<evidence type="ECO:0000256" key="1">
    <source>
        <dbReference type="ARBA" id="ARBA00004141"/>
    </source>
</evidence>
<evidence type="ECO:0000256" key="5">
    <source>
        <dbReference type="SAM" id="Phobius"/>
    </source>
</evidence>
<evidence type="ECO:0000256" key="2">
    <source>
        <dbReference type="ARBA" id="ARBA00022692"/>
    </source>
</evidence>
<dbReference type="Pfam" id="PF04172">
    <property type="entry name" value="LrgB"/>
    <property type="match status" value="1"/>
</dbReference>
<keyword evidence="2 5" id="KW-0812">Transmembrane</keyword>
<dbReference type="PATRIC" id="fig|1121326.3.peg.5153"/>
<accession>A0A161WS42</accession>
<keyword evidence="4 5" id="KW-0472">Membrane</keyword>
<dbReference type="STRING" id="1121326.CLMAG_50980"/>
<dbReference type="GO" id="GO:0016020">
    <property type="term" value="C:membrane"/>
    <property type="evidence" value="ECO:0007669"/>
    <property type="project" value="UniProtKB-SubCell"/>
</dbReference>
<dbReference type="Proteomes" id="UP000076603">
    <property type="component" value="Unassembled WGS sequence"/>
</dbReference>
<feature type="transmembrane region" description="Helical" evidence="5">
    <location>
        <begin position="93"/>
        <end position="117"/>
    </location>
</feature>
<organism evidence="6 7">
    <name type="scientific">Clostridium magnum DSM 2767</name>
    <dbReference type="NCBI Taxonomy" id="1121326"/>
    <lineage>
        <taxon>Bacteria</taxon>
        <taxon>Bacillati</taxon>
        <taxon>Bacillota</taxon>
        <taxon>Clostridia</taxon>
        <taxon>Eubacteriales</taxon>
        <taxon>Clostridiaceae</taxon>
        <taxon>Clostridium</taxon>
    </lineage>
</organism>
<keyword evidence="3 5" id="KW-1133">Transmembrane helix</keyword>
<dbReference type="PANTHER" id="PTHR30249">
    <property type="entry name" value="PUTATIVE SEROTONIN TRANSPORTER"/>
    <property type="match status" value="1"/>
</dbReference>
<comment type="subcellular location">
    <subcellularLocation>
        <location evidence="1">Membrane</location>
        <topology evidence="1">Multi-pass membrane protein</topology>
    </subcellularLocation>
</comment>
<feature type="transmembrane region" description="Helical" evidence="5">
    <location>
        <begin position="178"/>
        <end position="197"/>
    </location>
</feature>
<reference evidence="6 7" key="1">
    <citation type="submission" date="2016-04" db="EMBL/GenBank/DDBJ databases">
        <title>Genome sequence of Clostridium magnum DSM 2767.</title>
        <authorList>
            <person name="Poehlein A."/>
            <person name="Uhlig R."/>
            <person name="Fischer R."/>
            <person name="Bahl H."/>
            <person name="Daniel R."/>
        </authorList>
    </citation>
    <scope>NUCLEOTIDE SEQUENCE [LARGE SCALE GENOMIC DNA]</scope>
    <source>
        <strain evidence="6 7">DSM 2767</strain>
    </source>
</reference>
<protein>
    <submittedName>
        <fullName evidence="6">Inner membrane protein YohK</fullName>
    </submittedName>
</protein>
<feature type="transmembrane region" description="Helical" evidence="5">
    <location>
        <begin position="149"/>
        <end position="169"/>
    </location>
</feature>
<evidence type="ECO:0000313" key="6">
    <source>
        <dbReference type="EMBL" id="KZL89598.1"/>
    </source>
</evidence>
<comment type="caution">
    <text evidence="6">The sequence shown here is derived from an EMBL/GenBank/DDBJ whole genome shotgun (WGS) entry which is preliminary data.</text>
</comment>
<dbReference type="InterPro" id="IPR007300">
    <property type="entry name" value="CidB/LrgB"/>
</dbReference>
<dbReference type="RefSeq" id="WP_066628743.1">
    <property type="nucleotide sequence ID" value="NZ_FQXL01000007.1"/>
</dbReference>
<dbReference type="OrthoDB" id="9811701at2"/>
<keyword evidence="7" id="KW-1185">Reference proteome</keyword>
<feature type="transmembrane region" description="Helical" evidence="5">
    <location>
        <begin position="63"/>
        <end position="81"/>
    </location>
</feature>